<comment type="caution">
    <text evidence="1">The sequence shown here is derived from an EMBL/GenBank/DDBJ whole genome shotgun (WGS) entry which is preliminary data.</text>
</comment>
<dbReference type="EMBL" id="QKWJ01000002">
    <property type="protein sequence ID" value="RDK11708.1"/>
    <property type="molecule type" value="Genomic_DNA"/>
</dbReference>
<proteinExistence type="predicted"/>
<reference evidence="1 2" key="1">
    <citation type="submission" date="2018-06" db="EMBL/GenBank/DDBJ databases">
        <authorList>
            <person name="Feng T."/>
            <person name="Jeon C.O."/>
        </authorList>
    </citation>
    <scope>NUCLEOTIDE SEQUENCE [LARGE SCALE GENOMIC DNA]</scope>
    <source>
        <strain evidence="1 2">S23</strain>
    </source>
</reference>
<accession>A0A370P1P5</accession>
<gene>
    <name evidence="1" type="ORF">DN412_02030</name>
</gene>
<protein>
    <submittedName>
        <fullName evidence="1">Uncharacterized protein</fullName>
    </submittedName>
</protein>
<dbReference type="AlphaFoldDB" id="A0A370P1P5"/>
<evidence type="ECO:0000313" key="1">
    <source>
        <dbReference type="EMBL" id="RDK11708.1"/>
    </source>
</evidence>
<name>A0A370P1P5_9BURK</name>
<keyword evidence="2" id="KW-1185">Reference proteome</keyword>
<sequence>MKIPKSFTDPHQPGNTAACATLKRDASRVMRRLASDIGLRQRDFTVRERRQRRNATDLYALHTDTLYVQIAHAPQQNAARLSFRTCRGRDDHTGGRDNAVCLQSIGSPEGYASLVATLRVVAGRRG</sequence>
<dbReference type="RefSeq" id="WP_115012983.1">
    <property type="nucleotide sequence ID" value="NZ_QKWJ01000002.1"/>
</dbReference>
<evidence type="ECO:0000313" key="2">
    <source>
        <dbReference type="Proteomes" id="UP000255165"/>
    </source>
</evidence>
<organism evidence="1 2">
    <name type="scientific">Cupriavidus lacunae</name>
    <dbReference type="NCBI Taxonomy" id="2666307"/>
    <lineage>
        <taxon>Bacteria</taxon>
        <taxon>Pseudomonadati</taxon>
        <taxon>Pseudomonadota</taxon>
        <taxon>Betaproteobacteria</taxon>
        <taxon>Burkholderiales</taxon>
        <taxon>Burkholderiaceae</taxon>
        <taxon>Cupriavidus</taxon>
    </lineage>
</organism>
<dbReference type="Proteomes" id="UP000255165">
    <property type="component" value="Unassembled WGS sequence"/>
</dbReference>